<dbReference type="InterPro" id="IPR045357">
    <property type="entry name" value="Aminopeptidase_N-like_N"/>
</dbReference>
<dbReference type="FunFam" id="1.10.390.10:FF:000006">
    <property type="entry name" value="Puromycin-sensitive aminopeptidase"/>
    <property type="match status" value="1"/>
</dbReference>
<dbReference type="Pfam" id="PF17900">
    <property type="entry name" value="Peptidase_M1_N"/>
    <property type="match status" value="1"/>
</dbReference>
<protein>
    <submittedName>
        <fullName evidence="13">Peptidase M1 membrane alanine aminopeptidase domain-containing protein</fullName>
    </submittedName>
</protein>
<keyword evidence="3" id="KW-0645">Protease</keyword>
<dbReference type="Gene3D" id="1.10.390.10">
    <property type="entry name" value="Neutral Protease Domain 2"/>
    <property type="match status" value="1"/>
</dbReference>
<organism evidence="13">
    <name type="scientific">Soboliphyme baturini</name>
    <dbReference type="NCBI Taxonomy" id="241478"/>
    <lineage>
        <taxon>Eukaryota</taxon>
        <taxon>Metazoa</taxon>
        <taxon>Ecdysozoa</taxon>
        <taxon>Nematoda</taxon>
        <taxon>Enoplea</taxon>
        <taxon>Dorylaimia</taxon>
        <taxon>Dioctophymatida</taxon>
        <taxon>Dioctophymatoidea</taxon>
        <taxon>Soboliphymatidae</taxon>
        <taxon>Soboliphyme</taxon>
    </lineage>
</organism>
<comment type="similarity">
    <text evidence="1">Belongs to the peptidase M1 family.</text>
</comment>
<dbReference type="PANTHER" id="PTHR11533:SF174">
    <property type="entry name" value="PUROMYCIN-SENSITIVE AMINOPEPTIDASE-RELATED"/>
    <property type="match status" value="1"/>
</dbReference>
<evidence type="ECO:0000259" key="11">
    <source>
        <dbReference type="Pfam" id="PF11838"/>
    </source>
</evidence>
<dbReference type="CDD" id="cd09601">
    <property type="entry name" value="M1_APN-Q_like"/>
    <property type="match status" value="1"/>
</dbReference>
<dbReference type="Gene3D" id="2.60.40.1730">
    <property type="entry name" value="tricorn interacting facor f3 domain"/>
    <property type="match status" value="1"/>
</dbReference>
<keyword evidence="2" id="KW-0031">Aminopeptidase</keyword>
<dbReference type="GO" id="GO:0008270">
    <property type="term" value="F:zinc ion binding"/>
    <property type="evidence" value="ECO:0007669"/>
    <property type="project" value="InterPro"/>
</dbReference>
<comment type="cofactor">
    <cofactor evidence="8">
        <name>Zn(2+)</name>
        <dbReference type="ChEBI" id="CHEBI:29105"/>
    </cofactor>
    <text evidence="8">Binds 1 zinc ion per subunit.</text>
</comment>
<dbReference type="Gene3D" id="1.25.50.20">
    <property type="match status" value="1"/>
</dbReference>
<evidence type="ECO:0000256" key="8">
    <source>
        <dbReference type="PIRSR" id="PIRSR634016-3"/>
    </source>
</evidence>
<evidence type="ECO:0000256" key="1">
    <source>
        <dbReference type="ARBA" id="ARBA00010136"/>
    </source>
</evidence>
<keyword evidence="4 8" id="KW-0479">Metal-binding</keyword>
<dbReference type="InterPro" id="IPR034016">
    <property type="entry name" value="M1_APN-typ"/>
</dbReference>
<evidence type="ECO:0000259" key="12">
    <source>
        <dbReference type="Pfam" id="PF17900"/>
    </source>
</evidence>
<dbReference type="InterPro" id="IPR042097">
    <property type="entry name" value="Aminopeptidase_N-like_N_sf"/>
</dbReference>
<feature type="domain" description="Aminopeptidase N-like N-terminal" evidence="12">
    <location>
        <begin position="2"/>
        <end position="65"/>
    </location>
</feature>
<evidence type="ECO:0000256" key="9">
    <source>
        <dbReference type="PIRSR" id="PIRSR634016-4"/>
    </source>
</evidence>
<dbReference type="GO" id="GO:0016020">
    <property type="term" value="C:membrane"/>
    <property type="evidence" value="ECO:0007669"/>
    <property type="project" value="TreeGrafter"/>
</dbReference>
<sequence length="484" mass="55290">LQSTFARKAFPCWDEPALKATFDVTLVVPEDLVALANSAEEVVTRLENGWKEVKFLPTCQMSTYLVAFVIGDLAYVEGHTDDGIQIRVYADPSKVDQGRYALEVAQKGLKFYGEYFGIKYQLSKCDLVAIPDFAMGAMENWGLITYREVRLLLDETKSSSSVKEDIANTEWWTDLWLNEGFATWLSHHFVNIAYPEFDTWTQFVNLETARAMKLDSLHSSHPIEVTINDPEEVETIFDVVSYSKSASIIRMLHDYLGDKLFRKGLQTYLKKFQFQNARTADFWQCLSDASGRDVAALMSNWTKWMGYPVVQVSMTHVESENPLKLEQRRFLDDGSIEVPFYVQLNYGFTGFYRVQYSEPMLNSLLKAVRHEQLSAVDRLNICNDIFALARAGIIPAVTYFNALKSYKDETDYTVWADIDQGIDVVWNCLERTPYLNNFKSFCRSLYKHIAAKLGSEPIAGECKYTTVHIFCLLSDAACLTNVEV</sequence>
<dbReference type="GO" id="GO:0043171">
    <property type="term" value="P:peptide catabolic process"/>
    <property type="evidence" value="ECO:0007669"/>
    <property type="project" value="TreeGrafter"/>
</dbReference>
<dbReference type="GO" id="GO:0070006">
    <property type="term" value="F:metalloaminopeptidase activity"/>
    <property type="evidence" value="ECO:0007669"/>
    <property type="project" value="TreeGrafter"/>
</dbReference>
<dbReference type="GO" id="GO:0005615">
    <property type="term" value="C:extracellular space"/>
    <property type="evidence" value="ECO:0007669"/>
    <property type="project" value="TreeGrafter"/>
</dbReference>
<dbReference type="InterPro" id="IPR027268">
    <property type="entry name" value="Peptidase_M4/M1_CTD_sf"/>
</dbReference>
<evidence type="ECO:0000256" key="7">
    <source>
        <dbReference type="ARBA" id="ARBA00023049"/>
    </source>
</evidence>
<dbReference type="InterPro" id="IPR001930">
    <property type="entry name" value="Peptidase_M1"/>
</dbReference>
<dbReference type="SUPFAM" id="SSF55486">
    <property type="entry name" value="Metalloproteases ('zincins'), catalytic domain"/>
    <property type="match status" value="1"/>
</dbReference>
<evidence type="ECO:0000256" key="6">
    <source>
        <dbReference type="ARBA" id="ARBA00022833"/>
    </source>
</evidence>
<feature type="binding site" evidence="8">
    <location>
        <position position="179"/>
    </location>
    <ligand>
        <name>Zn(2+)</name>
        <dbReference type="ChEBI" id="CHEBI:29105"/>
        <note>catalytic</note>
    </ligand>
</feature>
<proteinExistence type="inferred from homology"/>
<dbReference type="PRINTS" id="PR00756">
    <property type="entry name" value="ALADIPTASE"/>
</dbReference>
<name>A0A183J4A1_9BILA</name>
<dbReference type="WBParaSite" id="SBAD_0001107101-mRNA-1">
    <property type="protein sequence ID" value="SBAD_0001107101-mRNA-1"/>
    <property type="gene ID" value="SBAD_0001107101"/>
</dbReference>
<dbReference type="InterPro" id="IPR014782">
    <property type="entry name" value="Peptidase_M1_dom"/>
</dbReference>
<evidence type="ECO:0000259" key="10">
    <source>
        <dbReference type="Pfam" id="PF01433"/>
    </source>
</evidence>
<evidence type="ECO:0000256" key="3">
    <source>
        <dbReference type="ARBA" id="ARBA00022670"/>
    </source>
</evidence>
<dbReference type="GO" id="GO:0006508">
    <property type="term" value="P:proteolysis"/>
    <property type="evidence" value="ECO:0007669"/>
    <property type="project" value="UniProtKB-KW"/>
</dbReference>
<dbReference type="Pfam" id="PF11838">
    <property type="entry name" value="ERAP1_C"/>
    <property type="match status" value="1"/>
</dbReference>
<keyword evidence="6 8" id="KW-0862">Zinc</keyword>
<dbReference type="InterPro" id="IPR024571">
    <property type="entry name" value="ERAP1-like_C_dom"/>
</dbReference>
<feature type="site" description="Transition state stabilizer" evidence="9">
    <location>
        <position position="242"/>
    </location>
</feature>
<reference evidence="13" key="1">
    <citation type="submission" date="2016-06" db="UniProtKB">
        <authorList>
            <consortium name="WormBaseParasite"/>
        </authorList>
    </citation>
    <scope>IDENTIFICATION</scope>
</reference>
<dbReference type="Pfam" id="PF01433">
    <property type="entry name" value="Peptidase_M1"/>
    <property type="match status" value="1"/>
</dbReference>
<dbReference type="SUPFAM" id="SSF63737">
    <property type="entry name" value="Leukotriene A4 hydrolase N-terminal domain"/>
    <property type="match status" value="1"/>
</dbReference>
<keyword evidence="7" id="KW-0482">Metalloprotease</keyword>
<feature type="domain" description="Peptidase M1 membrane alanine aminopeptidase" evidence="10">
    <location>
        <begin position="100"/>
        <end position="301"/>
    </location>
</feature>
<keyword evidence="5" id="KW-0378">Hydrolase</keyword>
<dbReference type="AlphaFoldDB" id="A0A183J4A1"/>
<feature type="domain" description="ERAP1-like C-terminal" evidence="11">
    <location>
        <begin position="342"/>
        <end position="481"/>
    </location>
</feature>
<dbReference type="InterPro" id="IPR050344">
    <property type="entry name" value="Peptidase_M1_aminopeptidases"/>
</dbReference>
<evidence type="ECO:0000256" key="2">
    <source>
        <dbReference type="ARBA" id="ARBA00022438"/>
    </source>
</evidence>
<evidence type="ECO:0000313" key="13">
    <source>
        <dbReference type="WBParaSite" id="SBAD_0001107101-mRNA-1"/>
    </source>
</evidence>
<dbReference type="PANTHER" id="PTHR11533">
    <property type="entry name" value="PROTEASE M1 ZINC METALLOPROTEASE"/>
    <property type="match status" value="1"/>
</dbReference>
<dbReference type="GO" id="GO:0042277">
    <property type="term" value="F:peptide binding"/>
    <property type="evidence" value="ECO:0007669"/>
    <property type="project" value="TreeGrafter"/>
</dbReference>
<dbReference type="GO" id="GO:0005737">
    <property type="term" value="C:cytoplasm"/>
    <property type="evidence" value="ECO:0007669"/>
    <property type="project" value="TreeGrafter"/>
</dbReference>
<accession>A0A183J4A1</accession>
<evidence type="ECO:0000256" key="4">
    <source>
        <dbReference type="ARBA" id="ARBA00022723"/>
    </source>
</evidence>
<evidence type="ECO:0000256" key="5">
    <source>
        <dbReference type="ARBA" id="ARBA00022801"/>
    </source>
</evidence>